<dbReference type="EMBL" id="MK072320">
    <property type="protein sequence ID" value="AYV81920.1"/>
    <property type="molecule type" value="Genomic_DNA"/>
</dbReference>
<evidence type="ECO:0000313" key="1">
    <source>
        <dbReference type="EMBL" id="AYV81920.1"/>
    </source>
</evidence>
<proteinExistence type="predicted"/>
<gene>
    <name evidence="1" type="ORF">Harvfovirus78_6</name>
</gene>
<organism evidence="1">
    <name type="scientific">Harvfovirus sp</name>
    <dbReference type="NCBI Taxonomy" id="2487768"/>
    <lineage>
        <taxon>Viruses</taxon>
        <taxon>Varidnaviria</taxon>
        <taxon>Bamfordvirae</taxon>
        <taxon>Nucleocytoviricota</taxon>
        <taxon>Megaviricetes</taxon>
        <taxon>Imitervirales</taxon>
        <taxon>Mimiviridae</taxon>
        <taxon>Klosneuvirinae</taxon>
    </lineage>
</organism>
<name>A0A3G5A3Y5_9VIRU</name>
<protein>
    <submittedName>
        <fullName evidence="1">Uncharacterized protein</fullName>
    </submittedName>
</protein>
<reference evidence="1" key="1">
    <citation type="submission" date="2018-10" db="EMBL/GenBank/DDBJ databases">
        <title>Hidden diversity of soil giant viruses.</title>
        <authorList>
            <person name="Schulz F."/>
            <person name="Alteio L."/>
            <person name="Goudeau D."/>
            <person name="Ryan E.M."/>
            <person name="Malmstrom R.R."/>
            <person name="Blanchard J."/>
            <person name="Woyke T."/>
        </authorList>
    </citation>
    <scope>NUCLEOTIDE SEQUENCE</scope>
    <source>
        <strain evidence="1">HAV1</strain>
    </source>
</reference>
<accession>A0A3G5A3Y5</accession>
<sequence length="29" mass="3363">MNNYKFGIGKSLIKVASFDDFHLLISCWD</sequence>